<evidence type="ECO:0000256" key="3">
    <source>
        <dbReference type="ARBA" id="ARBA00023163"/>
    </source>
</evidence>
<name>A0A1G7SCZ4_CHIFI</name>
<dbReference type="SMART" id="SM00342">
    <property type="entry name" value="HTH_ARAC"/>
    <property type="match status" value="1"/>
</dbReference>
<dbReference type="InterPro" id="IPR009057">
    <property type="entry name" value="Homeodomain-like_sf"/>
</dbReference>
<dbReference type="PANTHER" id="PTHR11019:SF199">
    <property type="entry name" value="HTH-TYPE TRANSCRIPTIONAL REGULATOR NIMR"/>
    <property type="match status" value="1"/>
</dbReference>
<dbReference type="EMBL" id="FNBN01000003">
    <property type="protein sequence ID" value="SDG20309.1"/>
    <property type="molecule type" value="Genomic_DNA"/>
</dbReference>
<evidence type="ECO:0000313" key="5">
    <source>
        <dbReference type="EMBL" id="SDG20309.1"/>
    </source>
</evidence>
<evidence type="ECO:0000259" key="4">
    <source>
        <dbReference type="PROSITE" id="PS01124"/>
    </source>
</evidence>
<reference evidence="5 6" key="1">
    <citation type="submission" date="2016-10" db="EMBL/GenBank/DDBJ databases">
        <authorList>
            <person name="de Groot N.N."/>
        </authorList>
    </citation>
    <scope>NUCLEOTIDE SEQUENCE [LARGE SCALE GENOMIC DNA]</scope>
    <source>
        <strain evidence="5 6">DSM 527</strain>
    </source>
</reference>
<evidence type="ECO:0000256" key="2">
    <source>
        <dbReference type="ARBA" id="ARBA00023125"/>
    </source>
</evidence>
<dbReference type="GO" id="GO:0043565">
    <property type="term" value="F:sequence-specific DNA binding"/>
    <property type="evidence" value="ECO:0007669"/>
    <property type="project" value="InterPro"/>
</dbReference>
<dbReference type="Gene3D" id="1.10.10.60">
    <property type="entry name" value="Homeodomain-like"/>
    <property type="match status" value="2"/>
</dbReference>
<dbReference type="PANTHER" id="PTHR11019">
    <property type="entry name" value="HTH-TYPE TRANSCRIPTIONAL REGULATOR NIMR"/>
    <property type="match status" value="1"/>
</dbReference>
<evidence type="ECO:0000313" key="6">
    <source>
        <dbReference type="Proteomes" id="UP000199045"/>
    </source>
</evidence>
<proteinExistence type="predicted"/>
<dbReference type="STRING" id="104663.SAMN04488121_103807"/>
<dbReference type="RefSeq" id="WP_089833628.1">
    <property type="nucleotide sequence ID" value="NZ_FNBN01000003.1"/>
</dbReference>
<dbReference type="PROSITE" id="PS01124">
    <property type="entry name" value="HTH_ARAC_FAMILY_2"/>
    <property type="match status" value="1"/>
</dbReference>
<dbReference type="AlphaFoldDB" id="A0A1G7SCZ4"/>
<dbReference type="Proteomes" id="UP000199045">
    <property type="component" value="Unassembled WGS sequence"/>
</dbReference>
<keyword evidence="2" id="KW-0238">DNA-binding</keyword>
<dbReference type="OrthoDB" id="1266582at2"/>
<dbReference type="InterPro" id="IPR003313">
    <property type="entry name" value="AraC-bd"/>
</dbReference>
<organism evidence="5 6">
    <name type="scientific">Chitinophaga filiformis</name>
    <name type="common">Myxococcus filiformis</name>
    <name type="synonym">Flexibacter filiformis</name>
    <dbReference type="NCBI Taxonomy" id="104663"/>
    <lineage>
        <taxon>Bacteria</taxon>
        <taxon>Pseudomonadati</taxon>
        <taxon>Bacteroidota</taxon>
        <taxon>Chitinophagia</taxon>
        <taxon>Chitinophagales</taxon>
        <taxon>Chitinophagaceae</taxon>
        <taxon>Chitinophaga</taxon>
    </lineage>
</organism>
<gene>
    <name evidence="5" type="ORF">SAMN04488121_103807</name>
</gene>
<keyword evidence="1" id="KW-0805">Transcription regulation</keyword>
<dbReference type="Pfam" id="PF02311">
    <property type="entry name" value="AraC_binding"/>
    <property type="match status" value="1"/>
</dbReference>
<dbReference type="GO" id="GO:0003700">
    <property type="term" value="F:DNA-binding transcription factor activity"/>
    <property type="evidence" value="ECO:0007669"/>
    <property type="project" value="InterPro"/>
</dbReference>
<dbReference type="InterPro" id="IPR018060">
    <property type="entry name" value="HTH_AraC"/>
</dbReference>
<dbReference type="InterPro" id="IPR011051">
    <property type="entry name" value="RmlC_Cupin_sf"/>
</dbReference>
<accession>A0A1G7SCZ4</accession>
<dbReference type="SUPFAM" id="SSF51182">
    <property type="entry name" value="RmlC-like cupins"/>
    <property type="match status" value="1"/>
</dbReference>
<evidence type="ECO:0000256" key="1">
    <source>
        <dbReference type="ARBA" id="ARBA00023015"/>
    </source>
</evidence>
<keyword evidence="3" id="KW-0804">Transcription</keyword>
<protein>
    <submittedName>
        <fullName evidence="5">AraC-like ligand binding domain-containing protein</fullName>
    </submittedName>
</protein>
<feature type="domain" description="HTH araC/xylS-type" evidence="4">
    <location>
        <begin position="162"/>
        <end position="260"/>
    </location>
</feature>
<dbReference type="SUPFAM" id="SSF46689">
    <property type="entry name" value="Homeodomain-like"/>
    <property type="match status" value="2"/>
</dbReference>
<sequence length="264" mass="30682">MSVIASLGEIERHPASIFVIHERCEKHIPAHIHSKGQLSYVDGGLAYIHLADRLLVVPSRHYCWVPAGVSHSMTIGQNGTHLRSILFAPDGRNKHEFFNRVGIYPINDLLIEMMRFTEQWRGHILPDDERFVFLQSIRNILPQISVNYLPIALPYTDNKRMLEIMVYMEGNLSDKHTLEGIGRKFGLSERTLSRFFKRTLKMSFLQYLKLLRMVRALELIQQKQHTLSEIAYLTGYQSLASFSYTFYQITGMRPSEFAHLNYRP</sequence>
<dbReference type="Pfam" id="PF12833">
    <property type="entry name" value="HTH_18"/>
    <property type="match status" value="1"/>
</dbReference>